<feature type="region of interest" description="Disordered" evidence="1">
    <location>
        <begin position="511"/>
        <end position="549"/>
    </location>
</feature>
<dbReference type="GO" id="GO:0005737">
    <property type="term" value="C:cytoplasm"/>
    <property type="evidence" value="ECO:0000318"/>
    <property type="project" value="GO_Central"/>
</dbReference>
<dbReference type="EnsemblPlants" id="KEH16115">
    <property type="protein sequence ID" value="KEH16115"/>
    <property type="gene ID" value="MTR_0321s0030"/>
</dbReference>
<dbReference type="PROSITE" id="PS51823">
    <property type="entry name" value="CLU"/>
    <property type="match status" value="1"/>
</dbReference>
<dbReference type="EMBL" id="KL403046">
    <property type="protein sequence ID" value="KEH16115.1"/>
    <property type="molecule type" value="Genomic_DNA"/>
</dbReference>
<dbReference type="Pfam" id="PF13236">
    <property type="entry name" value="CLU"/>
    <property type="match status" value="1"/>
</dbReference>
<keyword evidence="2" id="KW-0472">Membrane</keyword>
<name>A0A072TRB0_MEDTR</name>
<accession>A0A072TRB0</accession>
<evidence type="ECO:0000313" key="6">
    <source>
        <dbReference type="Proteomes" id="UP000002051"/>
    </source>
</evidence>
<protein>
    <submittedName>
        <fullName evidence="4">Translation initiation factor, putative</fullName>
    </submittedName>
</protein>
<evidence type="ECO:0000256" key="2">
    <source>
        <dbReference type="SAM" id="Phobius"/>
    </source>
</evidence>
<feature type="domain" description="Clu" evidence="3">
    <location>
        <begin position="19"/>
        <end position="348"/>
    </location>
</feature>
<dbReference type="Proteomes" id="UP000002051">
    <property type="component" value="Unassembled WGS sequence"/>
</dbReference>
<feature type="compositionally biased region" description="Pro residues" evidence="1">
    <location>
        <begin position="515"/>
        <end position="547"/>
    </location>
</feature>
<dbReference type="PANTHER" id="PTHR12601:SF6">
    <property type="entry name" value="CLUSTERED MITOCHONDRIA PROTEIN HOMOLOG"/>
    <property type="match status" value="1"/>
</dbReference>
<feature type="region of interest" description="Disordered" evidence="1">
    <location>
        <begin position="181"/>
        <end position="201"/>
    </location>
</feature>
<keyword evidence="4" id="KW-0648">Protein biosynthesis</keyword>
<feature type="transmembrane region" description="Helical" evidence="2">
    <location>
        <begin position="557"/>
        <end position="576"/>
    </location>
</feature>
<keyword evidence="6" id="KW-1185">Reference proteome</keyword>
<dbReference type="PANTHER" id="PTHR12601">
    <property type="entry name" value="EUKARYOTIC TRANSLATION INITIATION FACTOR 3 SUBUNIT EIF-3"/>
    <property type="match status" value="1"/>
</dbReference>
<dbReference type="STRING" id="3880.A0A072TRB0"/>
<dbReference type="CDD" id="cd15466">
    <property type="entry name" value="CLU-central"/>
    <property type="match status" value="1"/>
</dbReference>
<reference evidence="4 6" key="1">
    <citation type="journal article" date="2011" name="Nature">
        <title>The Medicago genome provides insight into the evolution of rhizobial symbioses.</title>
        <authorList>
            <person name="Young N.D."/>
            <person name="Debelle F."/>
            <person name="Oldroyd G.E."/>
            <person name="Geurts R."/>
            <person name="Cannon S.B."/>
            <person name="Udvardi M.K."/>
            <person name="Benedito V.A."/>
            <person name="Mayer K.F."/>
            <person name="Gouzy J."/>
            <person name="Schoof H."/>
            <person name="Van de Peer Y."/>
            <person name="Proost S."/>
            <person name="Cook D.R."/>
            <person name="Meyers B.C."/>
            <person name="Spannagl M."/>
            <person name="Cheung F."/>
            <person name="De Mita S."/>
            <person name="Krishnakumar V."/>
            <person name="Gundlach H."/>
            <person name="Zhou S."/>
            <person name="Mudge J."/>
            <person name="Bharti A.K."/>
            <person name="Murray J.D."/>
            <person name="Naoumkina M.A."/>
            <person name="Rosen B."/>
            <person name="Silverstein K.A."/>
            <person name="Tang H."/>
            <person name="Rombauts S."/>
            <person name="Zhao P.X."/>
            <person name="Zhou P."/>
            <person name="Barbe V."/>
            <person name="Bardou P."/>
            <person name="Bechner M."/>
            <person name="Bellec A."/>
            <person name="Berger A."/>
            <person name="Berges H."/>
            <person name="Bidwell S."/>
            <person name="Bisseling T."/>
            <person name="Choisne N."/>
            <person name="Couloux A."/>
            <person name="Denny R."/>
            <person name="Deshpande S."/>
            <person name="Dai X."/>
            <person name="Doyle J.J."/>
            <person name="Dudez A.M."/>
            <person name="Farmer A.D."/>
            <person name="Fouteau S."/>
            <person name="Franken C."/>
            <person name="Gibelin C."/>
            <person name="Gish J."/>
            <person name="Goldstein S."/>
            <person name="Gonzalez A.J."/>
            <person name="Green P.J."/>
            <person name="Hallab A."/>
            <person name="Hartog M."/>
            <person name="Hua A."/>
            <person name="Humphray S.J."/>
            <person name="Jeong D.H."/>
            <person name="Jing Y."/>
            <person name="Jocker A."/>
            <person name="Kenton S.M."/>
            <person name="Kim D.J."/>
            <person name="Klee K."/>
            <person name="Lai H."/>
            <person name="Lang C."/>
            <person name="Lin S."/>
            <person name="Macmil S.L."/>
            <person name="Magdelenat G."/>
            <person name="Matthews L."/>
            <person name="McCorrison J."/>
            <person name="Monaghan E.L."/>
            <person name="Mun J.H."/>
            <person name="Najar F.Z."/>
            <person name="Nicholson C."/>
            <person name="Noirot C."/>
            <person name="O'Bleness M."/>
            <person name="Paule C.R."/>
            <person name="Poulain J."/>
            <person name="Prion F."/>
            <person name="Qin B."/>
            <person name="Qu C."/>
            <person name="Retzel E.F."/>
            <person name="Riddle C."/>
            <person name="Sallet E."/>
            <person name="Samain S."/>
            <person name="Samson N."/>
            <person name="Sanders I."/>
            <person name="Saurat O."/>
            <person name="Scarpelli C."/>
            <person name="Schiex T."/>
            <person name="Segurens B."/>
            <person name="Severin A.J."/>
            <person name="Sherrier D.J."/>
            <person name="Shi R."/>
            <person name="Sims S."/>
            <person name="Singer S.R."/>
            <person name="Sinharoy S."/>
            <person name="Sterck L."/>
            <person name="Viollet A."/>
            <person name="Wang B.B."/>
            <person name="Wang K."/>
            <person name="Wang M."/>
            <person name="Wang X."/>
            <person name="Warfsmann J."/>
            <person name="Weissenbach J."/>
            <person name="White D.D."/>
            <person name="White J.D."/>
            <person name="Wiley G.B."/>
            <person name="Wincker P."/>
            <person name="Xing Y."/>
            <person name="Yang L."/>
            <person name="Yao Z."/>
            <person name="Ying F."/>
            <person name="Zhai J."/>
            <person name="Zhou L."/>
            <person name="Zuber A."/>
            <person name="Denarie J."/>
            <person name="Dixon R.A."/>
            <person name="May G.D."/>
            <person name="Schwartz D.C."/>
            <person name="Rogers J."/>
            <person name="Quetier F."/>
            <person name="Town C.D."/>
            <person name="Roe B.A."/>
        </authorList>
    </citation>
    <scope>NUCLEOTIDE SEQUENCE [LARGE SCALE GENOMIC DNA]</scope>
    <source>
        <strain evidence="4">A17</strain>
        <strain evidence="5 6">cv. Jemalong A17</strain>
    </source>
</reference>
<dbReference type="AlphaFoldDB" id="A0A072TRB0"/>
<dbReference type="HOGENOM" id="CLU_457403_0_0_1"/>
<keyword evidence="2" id="KW-0812">Transmembrane</keyword>
<reference evidence="5" key="3">
    <citation type="submission" date="2015-06" db="UniProtKB">
        <authorList>
            <consortium name="EnsemblPlants"/>
        </authorList>
    </citation>
    <scope>IDENTIFICATION</scope>
    <source>
        <strain evidence="5">cv. Jemalong A17</strain>
    </source>
</reference>
<reference evidence="4 6" key="2">
    <citation type="journal article" date="2014" name="BMC Genomics">
        <title>An improved genome release (version Mt4.0) for the model legume Medicago truncatula.</title>
        <authorList>
            <person name="Tang H."/>
            <person name="Krishnakumar V."/>
            <person name="Bidwell S."/>
            <person name="Rosen B."/>
            <person name="Chan A."/>
            <person name="Zhou S."/>
            <person name="Gentzbittel L."/>
            <person name="Childs K.L."/>
            <person name="Yandell M."/>
            <person name="Gundlach H."/>
            <person name="Mayer K.F."/>
            <person name="Schwartz D.C."/>
            <person name="Town C.D."/>
        </authorList>
    </citation>
    <scope>GENOME REANNOTATION</scope>
    <source>
        <strain evidence="4">A17</strain>
        <strain evidence="5 6">cv. Jemalong A17</strain>
    </source>
</reference>
<evidence type="ECO:0000256" key="1">
    <source>
        <dbReference type="SAM" id="MobiDB-lite"/>
    </source>
</evidence>
<evidence type="ECO:0000313" key="4">
    <source>
        <dbReference type="EMBL" id="KEH16115.1"/>
    </source>
</evidence>
<organism evidence="4 6">
    <name type="scientific">Medicago truncatula</name>
    <name type="common">Barrel medic</name>
    <name type="synonym">Medicago tribuloides</name>
    <dbReference type="NCBI Taxonomy" id="3880"/>
    <lineage>
        <taxon>Eukaryota</taxon>
        <taxon>Viridiplantae</taxon>
        <taxon>Streptophyta</taxon>
        <taxon>Embryophyta</taxon>
        <taxon>Tracheophyta</taxon>
        <taxon>Spermatophyta</taxon>
        <taxon>Magnoliopsida</taxon>
        <taxon>eudicotyledons</taxon>
        <taxon>Gunneridae</taxon>
        <taxon>Pentapetalae</taxon>
        <taxon>rosids</taxon>
        <taxon>fabids</taxon>
        <taxon>Fabales</taxon>
        <taxon>Fabaceae</taxon>
        <taxon>Papilionoideae</taxon>
        <taxon>50 kb inversion clade</taxon>
        <taxon>NPAAA clade</taxon>
        <taxon>Hologalegina</taxon>
        <taxon>IRL clade</taxon>
        <taxon>Trifolieae</taxon>
        <taxon>Medicago</taxon>
    </lineage>
</organism>
<sequence>MFYVINSSLANTLDPRPCKAATSEETTLVSLLFKKGSEVCMFHSCFTLENLAEHRCDAASAENSLTLLYGMQETGMRSCNPVENFLDRRVYLIVMPWILRDRELYKVTSDFVEAAIIGATGVISGCIPPINPTNPECFHMYWHSNIFFSFAIDADLEKLWKKHADGNSKTFSTSILLSSSDKVPNGRKGDGSSLEDTETTQDISPEAQLAENEQAAYASANNDLNDTKAYQEADVPGLYYLAMAIIDYRGHRVVAQSVLPGILQGDKSDSLLYGSVDNIKKISWNEGFHAKVSEASKRLHLKEHSVLDGSRNVLKLAARVEFKGIVGGDDRHYLLDLLRVTPRDANYTGTSSRFCILKPELINAFCQDLTKEEASGCKEDIVFNPNVFTEFKLAGSPEEIAADEENVRKVGQYLTDVALPKFVQDLCTLEVSPMDGQTSTEALAAHGINVRYIGKVAGRTKHLPHLRDLCNNEIVVRSAKHVIKVLLLWLCLATLVVGDYAPSPQNPFVNFTHIPSPPPPHQQAPMKSPLPAPPPMKSPLPPPPQASPPASSSFGGLGWAVLVIGVIAAFFVGYCCRIRHSGVEAAEEESIDENDLT</sequence>
<evidence type="ECO:0000259" key="3">
    <source>
        <dbReference type="PROSITE" id="PS51823"/>
    </source>
</evidence>
<keyword evidence="4" id="KW-0396">Initiation factor</keyword>
<proteinExistence type="predicted"/>
<keyword evidence="2" id="KW-1133">Transmembrane helix</keyword>
<dbReference type="Pfam" id="PF12807">
    <property type="entry name" value="eIF3_p135"/>
    <property type="match status" value="1"/>
</dbReference>
<dbReference type="InterPro" id="IPR033646">
    <property type="entry name" value="CLU-central"/>
</dbReference>
<dbReference type="InterPro" id="IPR027523">
    <property type="entry name" value="CLU_prot"/>
</dbReference>
<evidence type="ECO:0000313" key="5">
    <source>
        <dbReference type="EnsemblPlants" id="KEH16115"/>
    </source>
</evidence>
<gene>
    <name evidence="4" type="ORF">MTR_0321s0030</name>
</gene>
<dbReference type="InterPro" id="IPR025697">
    <property type="entry name" value="CLU_dom"/>
</dbReference>
<dbReference type="GO" id="GO:0003743">
    <property type="term" value="F:translation initiation factor activity"/>
    <property type="evidence" value="ECO:0007669"/>
    <property type="project" value="UniProtKB-KW"/>
</dbReference>